<feature type="transmembrane region" description="Helical" evidence="1">
    <location>
        <begin position="171"/>
        <end position="191"/>
    </location>
</feature>
<proteinExistence type="predicted"/>
<evidence type="ECO:0000256" key="1">
    <source>
        <dbReference type="SAM" id="Phobius"/>
    </source>
</evidence>
<evidence type="ECO:0000313" key="3">
    <source>
        <dbReference type="Proteomes" id="UP001142175"/>
    </source>
</evidence>
<keyword evidence="1" id="KW-0472">Membrane</keyword>
<sequence>MILNKEKTAKTVSVLGHPLLFGNAYVVFMSFKNLESKTATLVSLLVIFLVAVPIIWNNWRKMKSGEYSNFDVSDRKQRMGFYPFAISLFVVLLLAFWVLKFPEAVILQTLVFFMMVLTMALVNVRIKASMHAAIAFYIVVNIFGIGIFPGIISLVFALAVSWSRWETKRHYLIEIVIGSLLGIIFGGVGLMI</sequence>
<dbReference type="AlphaFoldDB" id="A0A9X2SYR9"/>
<name>A0A9X2SYR9_9BACT</name>
<comment type="caution">
    <text evidence="2">The sequence shown here is derived from an EMBL/GenBank/DDBJ whole genome shotgun (WGS) entry which is preliminary data.</text>
</comment>
<accession>A0A9X2SYR9</accession>
<dbReference type="Proteomes" id="UP001142175">
    <property type="component" value="Unassembled WGS sequence"/>
</dbReference>
<feature type="transmembrane region" description="Helical" evidence="1">
    <location>
        <begin position="80"/>
        <end position="99"/>
    </location>
</feature>
<keyword evidence="1" id="KW-0812">Transmembrane</keyword>
<reference evidence="2" key="1">
    <citation type="submission" date="2022-08" db="EMBL/GenBank/DDBJ databases">
        <authorList>
            <person name="Zhang D."/>
        </authorList>
    </citation>
    <scope>NUCLEOTIDE SEQUENCE</scope>
    <source>
        <strain evidence="2">XJ19-11</strain>
    </source>
</reference>
<keyword evidence="3" id="KW-1185">Reference proteome</keyword>
<dbReference type="InterPro" id="IPR036938">
    <property type="entry name" value="PAP2/HPO_sf"/>
</dbReference>
<feature type="transmembrane region" description="Helical" evidence="1">
    <location>
        <begin position="12"/>
        <end position="32"/>
    </location>
</feature>
<dbReference type="RefSeq" id="WP_258421434.1">
    <property type="nucleotide sequence ID" value="NZ_JANAEZ010000012.1"/>
</dbReference>
<feature type="transmembrane region" description="Helical" evidence="1">
    <location>
        <begin position="105"/>
        <end position="122"/>
    </location>
</feature>
<organism evidence="2 3">
    <name type="scientific">Aquiflexum gelatinilyticum</name>
    <dbReference type="NCBI Taxonomy" id="2961943"/>
    <lineage>
        <taxon>Bacteria</taxon>
        <taxon>Pseudomonadati</taxon>
        <taxon>Bacteroidota</taxon>
        <taxon>Cytophagia</taxon>
        <taxon>Cytophagales</taxon>
        <taxon>Cyclobacteriaceae</taxon>
        <taxon>Aquiflexum</taxon>
    </lineage>
</organism>
<feature type="transmembrane region" description="Helical" evidence="1">
    <location>
        <begin position="134"/>
        <end position="159"/>
    </location>
</feature>
<feature type="transmembrane region" description="Helical" evidence="1">
    <location>
        <begin position="38"/>
        <end position="59"/>
    </location>
</feature>
<protein>
    <recommendedName>
        <fullName evidence="4">Phosphatase PAP2 family protein</fullName>
    </recommendedName>
</protein>
<dbReference type="SUPFAM" id="SSF48317">
    <property type="entry name" value="Acid phosphatase/Vanadium-dependent haloperoxidase"/>
    <property type="match status" value="1"/>
</dbReference>
<keyword evidence="1" id="KW-1133">Transmembrane helix</keyword>
<gene>
    <name evidence="2" type="ORF">NU887_00735</name>
</gene>
<evidence type="ECO:0008006" key="4">
    <source>
        <dbReference type="Google" id="ProtNLM"/>
    </source>
</evidence>
<dbReference type="EMBL" id="JANSUY010000001">
    <property type="protein sequence ID" value="MCR9013533.1"/>
    <property type="molecule type" value="Genomic_DNA"/>
</dbReference>
<evidence type="ECO:0000313" key="2">
    <source>
        <dbReference type="EMBL" id="MCR9013533.1"/>
    </source>
</evidence>